<keyword evidence="2" id="KW-0812">Transmembrane</keyword>
<organism evidence="3 4">
    <name type="scientific">Enterocloster citroniae</name>
    <dbReference type="NCBI Taxonomy" id="358743"/>
    <lineage>
        <taxon>Bacteria</taxon>
        <taxon>Bacillati</taxon>
        <taxon>Bacillota</taxon>
        <taxon>Clostridia</taxon>
        <taxon>Lachnospirales</taxon>
        <taxon>Lachnospiraceae</taxon>
        <taxon>Enterocloster</taxon>
    </lineage>
</organism>
<feature type="transmembrane region" description="Helical" evidence="2">
    <location>
        <begin position="20"/>
        <end position="40"/>
    </location>
</feature>
<evidence type="ECO:0000256" key="2">
    <source>
        <dbReference type="SAM" id="Phobius"/>
    </source>
</evidence>
<feature type="compositionally biased region" description="Low complexity" evidence="1">
    <location>
        <begin position="323"/>
        <end position="335"/>
    </location>
</feature>
<accession>A0AA41K4A2</accession>
<dbReference type="AlphaFoldDB" id="A0AA41K4A2"/>
<feature type="region of interest" description="Disordered" evidence="1">
    <location>
        <begin position="45"/>
        <end position="88"/>
    </location>
</feature>
<dbReference type="EMBL" id="WQPS01000003">
    <property type="protein sequence ID" value="MBT9808315.1"/>
    <property type="molecule type" value="Genomic_DNA"/>
</dbReference>
<name>A0AA41K4A2_9FIRM</name>
<gene>
    <name evidence="3" type="ORF">GPL26_01495</name>
</gene>
<dbReference type="Proteomes" id="UP000708338">
    <property type="component" value="Unassembled WGS sequence"/>
</dbReference>
<proteinExistence type="predicted"/>
<keyword evidence="2" id="KW-1133">Transmembrane helix</keyword>
<evidence type="ECO:0000256" key="1">
    <source>
        <dbReference type="SAM" id="MobiDB-lite"/>
    </source>
</evidence>
<feature type="compositionally biased region" description="Low complexity" evidence="1">
    <location>
        <begin position="63"/>
        <end position="81"/>
    </location>
</feature>
<sequence length="356" mass="38877">MGQNRRRTSRRSADDKIKYIRMAAIPLLIVIVLVIIIVVMDKKPSDKQTAAPGTETSADAGHSSQDSQGQKDQGQEEQSQDAVAPDNSQYTTDFSDYELQKDEIPQVNLIISEYFQAKVDQDAEKLFQLFGKATDESLNARKDELKNEAVYIEDYQDIVCYTKPGLTEESYVVYVTYEVKFRRVDTLAPGLMWCYVLKDDSGNYIIRENVVGDEADYVAKQNQSEDVRLLSNQVNERLRQAIESDTLLAGIYKDLRNGAVVSNSEEDGQDSFVSLEDGGSDESGNDGTQADDSRNEGSQDDSAVSPESGSPAGENGSQGQGLEGQSSEGQGLEGQTASSGQEPAEGTTGGSNVKIE</sequence>
<keyword evidence="2" id="KW-0472">Membrane</keyword>
<evidence type="ECO:0000313" key="4">
    <source>
        <dbReference type="Proteomes" id="UP000708338"/>
    </source>
</evidence>
<evidence type="ECO:0000313" key="3">
    <source>
        <dbReference type="EMBL" id="MBT9808315.1"/>
    </source>
</evidence>
<feature type="region of interest" description="Disordered" evidence="1">
    <location>
        <begin position="262"/>
        <end position="356"/>
    </location>
</feature>
<comment type="caution">
    <text evidence="3">The sequence shown here is derived from an EMBL/GenBank/DDBJ whole genome shotgun (WGS) entry which is preliminary data.</text>
</comment>
<dbReference type="RefSeq" id="WP_117451060.1">
    <property type="nucleotide sequence ID" value="NZ_CABJDD010000005.1"/>
</dbReference>
<reference evidence="3" key="1">
    <citation type="journal article" date="2021" name="Gut Microbes">
        <title>A synthetic consortium of 100 gut commensals modulates the composition and function in a colon model of the microbiome of elderly subjects.</title>
        <authorList>
            <person name="Perez M."/>
            <person name="Ntemiri A."/>
            <person name="Tan H."/>
            <person name="Harris H.M.B."/>
            <person name="Roager H.M."/>
            <person name="Ribiere C."/>
            <person name="O'Toole P.W."/>
        </authorList>
    </citation>
    <scope>NUCLEOTIDE SEQUENCE</scope>
    <source>
        <strain evidence="3">MCC335</strain>
    </source>
</reference>
<protein>
    <submittedName>
        <fullName evidence="3">Uncharacterized protein</fullName>
    </submittedName>
</protein>